<organism evidence="4 5">
    <name type="scientific">Cloeon dipterum</name>
    <dbReference type="NCBI Taxonomy" id="197152"/>
    <lineage>
        <taxon>Eukaryota</taxon>
        <taxon>Metazoa</taxon>
        <taxon>Ecdysozoa</taxon>
        <taxon>Arthropoda</taxon>
        <taxon>Hexapoda</taxon>
        <taxon>Insecta</taxon>
        <taxon>Pterygota</taxon>
        <taxon>Palaeoptera</taxon>
        <taxon>Ephemeroptera</taxon>
        <taxon>Pisciforma</taxon>
        <taxon>Baetidae</taxon>
        <taxon>Cloeon</taxon>
    </lineage>
</organism>
<dbReference type="EMBL" id="CADEPI010000018">
    <property type="protein sequence ID" value="CAB3364867.1"/>
    <property type="molecule type" value="Genomic_DNA"/>
</dbReference>
<name>A0A8S1CC26_9INSE</name>
<gene>
    <name evidence="4" type="ORF">CLODIP_2_CD12454</name>
</gene>
<dbReference type="OrthoDB" id="3226at2759"/>
<evidence type="ECO:0000256" key="3">
    <source>
        <dbReference type="RuleBase" id="RU363129"/>
    </source>
</evidence>
<dbReference type="GO" id="GO:0032580">
    <property type="term" value="C:Golgi cisterna membrane"/>
    <property type="evidence" value="ECO:0007669"/>
    <property type="project" value="UniProtKB-SubCell"/>
</dbReference>
<proteinExistence type="inferred from homology"/>
<comment type="caution">
    <text evidence="4">The sequence shown here is derived from an EMBL/GenBank/DDBJ whole genome shotgun (WGS) entry which is preliminary data.</text>
</comment>
<dbReference type="Pfam" id="PF01531">
    <property type="entry name" value="Glyco_transf_11"/>
    <property type="match status" value="2"/>
</dbReference>
<dbReference type="CDD" id="cd11301">
    <property type="entry name" value="Fut1_Fut2_like"/>
    <property type="match status" value="1"/>
</dbReference>
<evidence type="ECO:0000313" key="5">
    <source>
        <dbReference type="Proteomes" id="UP000494165"/>
    </source>
</evidence>
<evidence type="ECO:0000256" key="1">
    <source>
        <dbReference type="ARBA" id="ARBA00022676"/>
    </source>
</evidence>
<accession>A0A8S1CC26</accession>
<dbReference type="AlphaFoldDB" id="A0A8S1CC26"/>
<comment type="subcellular location">
    <subcellularLocation>
        <location evidence="3">Golgi apparatus</location>
        <location evidence="3">Golgi stack membrane</location>
        <topology evidence="3">Single-pass type II membrane protein</topology>
    </subcellularLocation>
</comment>
<evidence type="ECO:0000313" key="4">
    <source>
        <dbReference type="EMBL" id="CAB3364867.1"/>
    </source>
</evidence>
<keyword evidence="3" id="KW-0735">Signal-anchor</keyword>
<comment type="pathway">
    <text evidence="3">Protein modification; protein glycosylation.</text>
</comment>
<comment type="similarity">
    <text evidence="3">Belongs to the glycosyltransferase 11 family.</text>
</comment>
<dbReference type="InterPro" id="IPR002516">
    <property type="entry name" value="Glyco_trans_11"/>
</dbReference>
<dbReference type="PANTHER" id="PTHR11927:SF9">
    <property type="entry name" value="L-FUCOSYLTRANSFERASE"/>
    <property type="match status" value="1"/>
</dbReference>
<keyword evidence="1 3" id="KW-0328">Glycosyltransferase</keyword>
<dbReference type="EC" id="2.4.1.-" evidence="3"/>
<keyword evidence="3" id="KW-0812">Transmembrane</keyword>
<keyword evidence="2 3" id="KW-0808">Transferase</keyword>
<reference evidence="4 5" key="1">
    <citation type="submission" date="2020-04" db="EMBL/GenBank/DDBJ databases">
        <authorList>
            <person name="Alioto T."/>
            <person name="Alioto T."/>
            <person name="Gomez Garrido J."/>
        </authorList>
    </citation>
    <scope>NUCLEOTIDE SEQUENCE [LARGE SCALE GENOMIC DNA]</scope>
</reference>
<keyword evidence="3" id="KW-0333">Golgi apparatus</keyword>
<sequence length="484" mass="54648">MNVAFPVGKVATPNFFHTAMDWLIKELGTPLAFVVVSDDRNWTKANIVADRKDVYLGGNEDISNPGADLAILTTCNHTIFAYGTFGLTGAFLASRPCGYTIVFDPENGTVTKEMEFASNLPDSAGPTPRSFDIRENNPWWTCPEPGKGRQSVIISALVDGRLGNVVWSYLSVLLTAQIYGLRPVLHNSTIGFLVRDAFDIDHIRMPTLEWLDQKCNMSGWLDRAVRNGSLCKTFYSRRELHQALEKPPEKGLEMYRYSYFVTTTEMLVPYFYEMKKELVLQKEKMILAQKHLHDVSTSFLQQLNDKNISTTDFEFVGVHVRRTDFLKHMDVIFPLGKVATPKFFHAAMEWLLKELSKPLVFVVVSDDRNWTQANIVAERKDVYLGGNGDISNPGVDLAILASCNHTIFAYGTFGLTGAFLASRPGGYAIVFDPENRTATKEMEFAANLPGWRIMTEDGNLTYRENTVDYRYYLHPIIQVGKNTR</sequence>
<protein>
    <recommendedName>
        <fullName evidence="3">L-Fucosyltransferase</fullName>
        <ecNumber evidence="3">2.4.1.-</ecNumber>
    </recommendedName>
</protein>
<dbReference type="GO" id="GO:0005975">
    <property type="term" value="P:carbohydrate metabolic process"/>
    <property type="evidence" value="ECO:0007669"/>
    <property type="project" value="InterPro"/>
</dbReference>
<keyword evidence="5" id="KW-1185">Reference proteome</keyword>
<dbReference type="Proteomes" id="UP000494165">
    <property type="component" value="Unassembled WGS sequence"/>
</dbReference>
<evidence type="ECO:0000256" key="2">
    <source>
        <dbReference type="ARBA" id="ARBA00022679"/>
    </source>
</evidence>
<keyword evidence="3" id="KW-0325">Glycoprotein</keyword>
<dbReference type="GO" id="GO:0008107">
    <property type="term" value="F:galactoside 2-alpha-L-fucosyltransferase activity"/>
    <property type="evidence" value="ECO:0007669"/>
    <property type="project" value="InterPro"/>
</dbReference>
<dbReference type="PANTHER" id="PTHR11927">
    <property type="entry name" value="GALACTOSIDE 2-L-FUCOSYLTRANSFERASE"/>
    <property type="match status" value="1"/>
</dbReference>